<dbReference type="InterPro" id="IPR037143">
    <property type="entry name" value="4-PPantetheinyl_Trfase_dom_sf"/>
</dbReference>
<dbReference type="UniPathway" id="UPA00017"/>
<feature type="binding site" evidence="12">
    <location>
        <position position="67"/>
    </location>
    <ligand>
        <name>CoA</name>
        <dbReference type="ChEBI" id="CHEBI:57287"/>
    </ligand>
</feature>
<feature type="binding site" evidence="12">
    <location>
        <position position="125"/>
    </location>
    <ligand>
        <name>CoA</name>
        <dbReference type="ChEBI" id="CHEBI:57287"/>
    </ligand>
</feature>
<comment type="subunit">
    <text evidence="4">EntB, EntD, EntE, and EntF form a multienzyme complex called enterobactin synthase.</text>
</comment>
<comment type="caution">
    <text evidence="16">The sequence shown here is derived from an EMBL/GenBank/DDBJ whole genome shotgun (WGS) entry which is preliminary data.</text>
</comment>
<dbReference type="GO" id="GO:0008897">
    <property type="term" value="F:holo-[acyl-carrier-protein] synthase activity"/>
    <property type="evidence" value="ECO:0007669"/>
    <property type="project" value="InterPro"/>
</dbReference>
<dbReference type="PRINTS" id="PR01399">
    <property type="entry name" value="ENTSNTHTASED"/>
</dbReference>
<dbReference type="PANTHER" id="PTHR38096">
    <property type="entry name" value="ENTEROBACTIN SYNTHASE COMPONENT D"/>
    <property type="match status" value="1"/>
</dbReference>
<evidence type="ECO:0000256" key="6">
    <source>
        <dbReference type="ARBA" id="ARBA00022679"/>
    </source>
</evidence>
<comment type="pathway">
    <text evidence="2">Siderophore biosynthesis; enterobactin biosynthesis.</text>
</comment>
<feature type="binding site" evidence="13">
    <location>
        <position position="126"/>
    </location>
    <ligand>
        <name>Mg(2+)</name>
        <dbReference type="ChEBI" id="CHEBI:18420"/>
    </ligand>
</feature>
<dbReference type="SUPFAM" id="SSF56214">
    <property type="entry name" value="4'-phosphopantetheinyl transferase"/>
    <property type="match status" value="1"/>
</dbReference>
<feature type="binding site" evidence="12">
    <location>
        <position position="59"/>
    </location>
    <ligand>
        <name>CoA</name>
        <dbReference type="ChEBI" id="CHEBI:57287"/>
    </ligand>
</feature>
<feature type="binding site" evidence="12">
    <location>
        <begin position="103"/>
        <end position="104"/>
    </location>
    <ligand>
        <name>CoA</name>
        <dbReference type="ChEBI" id="CHEBI:57287"/>
    </ligand>
</feature>
<feature type="binding site" evidence="13">
    <location>
        <position position="127"/>
    </location>
    <ligand>
        <name>Mg(2+)</name>
        <dbReference type="ChEBI" id="CHEBI:18420"/>
    </ligand>
</feature>
<evidence type="ECO:0000256" key="1">
    <source>
        <dbReference type="ARBA" id="ARBA00003937"/>
    </source>
</evidence>
<dbReference type="InterPro" id="IPR008278">
    <property type="entry name" value="4-PPantetheinyl_Trfase_dom"/>
</dbReference>
<comment type="cofactor">
    <cofactor evidence="13">
        <name>Mg(2+)</name>
        <dbReference type="ChEBI" id="CHEBI:18420"/>
    </cofactor>
</comment>
<protein>
    <recommendedName>
        <fullName evidence="5">Enterobactin synthase component D</fullName>
    </recommendedName>
    <alternativeName>
        <fullName evidence="8">4'-phosphopantetheinyl transferase EntD</fullName>
    </alternativeName>
    <alternativeName>
        <fullName evidence="9">Enterochelin synthase D</fullName>
    </alternativeName>
</protein>
<keyword evidence="6 16" id="KW-0808">Transferase</keyword>
<comment type="catalytic activity">
    <reaction evidence="10">
        <text>apo-[aryl-carrier protein] + CoA = holo-[aryl-carrier protein] + adenosine 3',5'-bisphosphate + H(+)</text>
        <dbReference type="Rhea" id="RHEA:48404"/>
        <dbReference type="Rhea" id="RHEA-COMP:15903"/>
        <dbReference type="Rhea" id="RHEA-COMP:17557"/>
        <dbReference type="ChEBI" id="CHEBI:15378"/>
        <dbReference type="ChEBI" id="CHEBI:29999"/>
        <dbReference type="ChEBI" id="CHEBI:57287"/>
        <dbReference type="ChEBI" id="CHEBI:58343"/>
        <dbReference type="ChEBI" id="CHEBI:64479"/>
    </reaction>
</comment>
<dbReference type="GO" id="GO:0000287">
    <property type="term" value="F:magnesium ion binding"/>
    <property type="evidence" value="ECO:0007669"/>
    <property type="project" value="InterPro"/>
</dbReference>
<evidence type="ECO:0000313" key="17">
    <source>
        <dbReference type="Proteomes" id="UP000029868"/>
    </source>
</evidence>
<evidence type="ECO:0000256" key="5">
    <source>
        <dbReference type="ARBA" id="ARBA00019087"/>
    </source>
</evidence>
<dbReference type="PATRIC" id="fig|28229.3.peg.265"/>
<evidence type="ECO:0000256" key="4">
    <source>
        <dbReference type="ARBA" id="ARBA00011503"/>
    </source>
</evidence>
<evidence type="ECO:0000256" key="9">
    <source>
        <dbReference type="ARBA" id="ARBA00031996"/>
    </source>
</evidence>
<proteinExistence type="inferred from homology"/>
<comment type="function">
    <text evidence="1">Involved in the biosynthesis of the siderophore enterobactin (enterochelin), which is a macrocyclic trimeric lactone of N-(2,3-dihydroxybenzoyl)-serine. The serine trilactone serves as a scaffolding for the three catechol functionalities that provide hexadentate coordination for the tightly ligated iron(2+) atoms. Plays an essential role in the assembly of the enterobactin by catalyzing the transfer of the 4'-phosphopantetheine (Ppant) moiety from coenzyme A to the apo-domains of both EntB (ArCP domain) and EntF (PCP domain) to yield their holo-forms which make them competent for the activation of 2,3-dihydroxybenzoate (DHB) and L-serine, respectively.</text>
</comment>
<keyword evidence="7" id="KW-0259">Enterobactin biosynthesis</keyword>
<evidence type="ECO:0000259" key="14">
    <source>
        <dbReference type="Pfam" id="PF01648"/>
    </source>
</evidence>
<keyword evidence="13" id="KW-0460">Magnesium</keyword>
<keyword evidence="13" id="KW-0479">Metal-binding</keyword>
<comment type="catalytic activity">
    <reaction evidence="11">
        <text>apo-[peptidyl-carrier protein] + CoA = holo-[peptidyl-carrier protein] + adenosine 3',5'-bisphosphate + H(+)</text>
        <dbReference type="Rhea" id="RHEA:46228"/>
        <dbReference type="Rhea" id="RHEA-COMP:11479"/>
        <dbReference type="Rhea" id="RHEA-COMP:11480"/>
        <dbReference type="ChEBI" id="CHEBI:15378"/>
        <dbReference type="ChEBI" id="CHEBI:29999"/>
        <dbReference type="ChEBI" id="CHEBI:57287"/>
        <dbReference type="ChEBI" id="CHEBI:58343"/>
        <dbReference type="ChEBI" id="CHEBI:64479"/>
    </reaction>
</comment>
<evidence type="ECO:0000256" key="10">
    <source>
        <dbReference type="ARBA" id="ARBA00049176"/>
    </source>
</evidence>
<sequence>MLSYSIPSYIQNIYEKKIPGFPGICYQCDFCTNGYSDSNTKHLLDESLHESLTHAVAKRKSEFVAGRYLARKALITLGSSKATVGVGANREPIWPDYFLGSLSHTSDFAICAVANKKDVDRIGIDAENILNQKVAKDIVKNILIESEYKLVGTYNNPDPVMLTLIFSAKESLFKALYPEVKHYFDFDTAKMKEINFTTRQFTLELVQMLGPNLPIGTRFYGTFEFSAERVFTVITC</sequence>
<dbReference type="GO" id="GO:0005886">
    <property type="term" value="C:plasma membrane"/>
    <property type="evidence" value="ECO:0007669"/>
    <property type="project" value="TreeGrafter"/>
</dbReference>
<evidence type="ECO:0000256" key="12">
    <source>
        <dbReference type="PIRSR" id="PIRSR603542-1"/>
    </source>
</evidence>
<evidence type="ECO:0000259" key="15">
    <source>
        <dbReference type="Pfam" id="PF17837"/>
    </source>
</evidence>
<evidence type="ECO:0000256" key="11">
    <source>
        <dbReference type="ARBA" id="ARBA00049191"/>
    </source>
</evidence>
<dbReference type="EMBL" id="JQEC01000002">
    <property type="protein sequence ID" value="KGJ97520.1"/>
    <property type="molecule type" value="Genomic_DNA"/>
</dbReference>
<dbReference type="RefSeq" id="WP_033080388.1">
    <property type="nucleotide sequence ID" value="NZ_JQEC01000002.1"/>
</dbReference>
<evidence type="ECO:0000256" key="2">
    <source>
        <dbReference type="ARBA" id="ARBA00004993"/>
    </source>
</evidence>
<dbReference type="Pfam" id="PF01648">
    <property type="entry name" value="ACPS"/>
    <property type="match status" value="1"/>
</dbReference>
<dbReference type="GO" id="GO:0009239">
    <property type="term" value="P:enterobactin biosynthetic process"/>
    <property type="evidence" value="ECO:0007669"/>
    <property type="project" value="UniProtKB-UniPathway"/>
</dbReference>
<evidence type="ECO:0000313" key="16">
    <source>
        <dbReference type="EMBL" id="KGJ97520.1"/>
    </source>
</evidence>
<evidence type="ECO:0000256" key="8">
    <source>
        <dbReference type="ARBA" id="ARBA00029894"/>
    </source>
</evidence>
<reference evidence="16 17" key="1">
    <citation type="submission" date="2014-08" db="EMBL/GenBank/DDBJ databases">
        <title>Genomic and Phenotypic Diversity of Colwellia psychrerythraea strains from Disparate Marine Basins.</title>
        <authorList>
            <person name="Techtmann S.M."/>
            <person name="Stelling S.C."/>
            <person name="Utturkar S.M."/>
            <person name="Alshibli N."/>
            <person name="Harris A."/>
            <person name="Brown S.D."/>
            <person name="Hazen T.C."/>
        </authorList>
    </citation>
    <scope>NUCLEOTIDE SEQUENCE [LARGE SCALE GENOMIC DNA]</scope>
    <source>
        <strain evidence="16 17">GAB14E</strain>
    </source>
</reference>
<dbReference type="OrthoDB" id="8210607at2"/>
<dbReference type="AlphaFoldDB" id="A0A099L521"/>
<accession>A0A099L521</accession>
<dbReference type="InterPro" id="IPR041354">
    <property type="entry name" value="4PPT_N"/>
</dbReference>
<dbReference type="Pfam" id="PF17837">
    <property type="entry name" value="4PPT_N"/>
    <property type="match status" value="1"/>
</dbReference>
<feature type="domain" description="4'-phosphopantetheinyl transferase N-terminal" evidence="15">
    <location>
        <begin position="51"/>
        <end position="114"/>
    </location>
</feature>
<dbReference type="PANTHER" id="PTHR38096:SF1">
    <property type="entry name" value="ENTEROBACTIN SYNTHASE COMPONENT D"/>
    <property type="match status" value="1"/>
</dbReference>
<feature type="binding site" evidence="12">
    <location>
        <position position="174"/>
    </location>
    <ligand>
        <name>CoA</name>
        <dbReference type="ChEBI" id="CHEBI:57287"/>
    </ligand>
</feature>
<dbReference type="InterPro" id="IPR003542">
    <property type="entry name" value="Enbac_synth_compD-like"/>
</dbReference>
<gene>
    <name evidence="16" type="ORF">GAB14E_1109</name>
</gene>
<evidence type="ECO:0000256" key="13">
    <source>
        <dbReference type="PIRSR" id="PIRSR603542-2"/>
    </source>
</evidence>
<organism evidence="16 17">
    <name type="scientific">Colwellia psychrerythraea</name>
    <name type="common">Vibrio psychroerythus</name>
    <dbReference type="NCBI Taxonomy" id="28229"/>
    <lineage>
        <taxon>Bacteria</taxon>
        <taxon>Pseudomonadati</taxon>
        <taxon>Pseudomonadota</taxon>
        <taxon>Gammaproteobacteria</taxon>
        <taxon>Alteromonadales</taxon>
        <taxon>Colwelliaceae</taxon>
        <taxon>Colwellia</taxon>
    </lineage>
</organism>
<feature type="binding site" evidence="13">
    <location>
        <position position="125"/>
    </location>
    <ligand>
        <name>Mg(2+)</name>
        <dbReference type="ChEBI" id="CHEBI:18420"/>
    </ligand>
</feature>
<dbReference type="GO" id="GO:0009366">
    <property type="term" value="C:enterobactin synthetase complex"/>
    <property type="evidence" value="ECO:0007669"/>
    <property type="project" value="InterPro"/>
</dbReference>
<name>A0A099L521_COLPS</name>
<comment type="similarity">
    <text evidence="3">Belongs to the P-Pant transferase superfamily. EntD family.</text>
</comment>
<feature type="binding site" evidence="12">
    <location>
        <position position="170"/>
    </location>
    <ligand>
        <name>CoA</name>
        <dbReference type="ChEBI" id="CHEBI:57287"/>
    </ligand>
</feature>
<evidence type="ECO:0000256" key="7">
    <source>
        <dbReference type="ARBA" id="ARBA00023191"/>
    </source>
</evidence>
<dbReference type="Proteomes" id="UP000029868">
    <property type="component" value="Unassembled WGS sequence"/>
</dbReference>
<feature type="domain" description="4'-phosphopantetheinyl transferase" evidence="14">
    <location>
        <begin position="121"/>
        <end position="198"/>
    </location>
</feature>
<dbReference type="Gene3D" id="3.90.470.20">
    <property type="entry name" value="4'-phosphopantetheinyl transferase domain"/>
    <property type="match status" value="1"/>
</dbReference>
<evidence type="ECO:0000256" key="3">
    <source>
        <dbReference type="ARBA" id="ARBA00008342"/>
    </source>
</evidence>